<proteinExistence type="predicted"/>
<dbReference type="GO" id="GO:0005524">
    <property type="term" value="F:ATP binding"/>
    <property type="evidence" value="ECO:0007669"/>
    <property type="project" value="UniProtKB-UniRule"/>
</dbReference>
<keyword evidence="1" id="KW-0436">Ligase</keyword>
<dbReference type="GO" id="GO:0008716">
    <property type="term" value="F:D-alanine-D-alanine ligase activity"/>
    <property type="evidence" value="ECO:0007669"/>
    <property type="project" value="InterPro"/>
</dbReference>
<evidence type="ECO:0000259" key="3">
    <source>
        <dbReference type="PROSITE" id="PS50975"/>
    </source>
</evidence>
<dbReference type="PROSITE" id="PS50975">
    <property type="entry name" value="ATP_GRASP"/>
    <property type="match status" value="1"/>
</dbReference>
<dbReference type="Pfam" id="PF07478">
    <property type="entry name" value="Dala_Dala_lig_C"/>
    <property type="match status" value="1"/>
</dbReference>
<dbReference type="GO" id="GO:0018169">
    <property type="term" value="F:ribosomal S6-glutamic acid ligase activity"/>
    <property type="evidence" value="ECO:0007669"/>
    <property type="project" value="TreeGrafter"/>
</dbReference>
<dbReference type="Gene3D" id="3.30.1490.20">
    <property type="entry name" value="ATP-grasp fold, A domain"/>
    <property type="match status" value="1"/>
</dbReference>
<keyword evidence="2" id="KW-0547">Nucleotide-binding</keyword>
<keyword evidence="2" id="KW-0067">ATP-binding</keyword>
<dbReference type="GO" id="GO:0046872">
    <property type="term" value="F:metal ion binding"/>
    <property type="evidence" value="ECO:0007669"/>
    <property type="project" value="InterPro"/>
</dbReference>
<dbReference type="InterPro" id="IPR011095">
    <property type="entry name" value="Dala_Dala_lig_C"/>
</dbReference>
<dbReference type="GO" id="GO:0009432">
    <property type="term" value="P:SOS response"/>
    <property type="evidence" value="ECO:0007669"/>
    <property type="project" value="TreeGrafter"/>
</dbReference>
<evidence type="ECO:0000256" key="2">
    <source>
        <dbReference type="PROSITE-ProRule" id="PRU00409"/>
    </source>
</evidence>
<sequence>MPQNLENKKRLVKLLSKLALKVGAKFIVEPEWGRAAQLIFPNGVVRSFLGYLLDLNGAASSGISTDKSHAKFFMKTKGYPVAPGQTIFEDSWAKEMKSNRKIPYAVKYAKHFGYPLIVKPNSKSQGSGVSLVYDKSELAVALREIFKEDKVAIMEKYLPGRDYRIVVLDGEMISVYERVPLSVTGDGRRSILALLQRKIYFLRKEGYKIDLKDRRIKLKLKHASYTFKNILSKNEKIYLLDNANLSSGGDMIDASKTISAGFKKIAIQLTKDMGLRFSGVDIMITRGDITKNPKACNYYIIEINSSPGLAPAKTKYLKILKALARTPN</sequence>
<dbReference type="Pfam" id="PF08443">
    <property type="entry name" value="RimK"/>
    <property type="match status" value="1"/>
</dbReference>
<dbReference type="AlphaFoldDB" id="A0A1F6Y662"/>
<evidence type="ECO:0000313" key="5">
    <source>
        <dbReference type="Proteomes" id="UP000177693"/>
    </source>
</evidence>
<dbReference type="InterPro" id="IPR013815">
    <property type="entry name" value="ATP_grasp_subdomain_1"/>
</dbReference>
<dbReference type="InterPro" id="IPR013651">
    <property type="entry name" value="ATP-grasp_RimK-type"/>
</dbReference>
<dbReference type="Proteomes" id="UP000177693">
    <property type="component" value="Unassembled WGS sequence"/>
</dbReference>
<name>A0A1F6Y662_9BACT</name>
<dbReference type="InterPro" id="IPR011761">
    <property type="entry name" value="ATP-grasp"/>
</dbReference>
<dbReference type="PANTHER" id="PTHR21621:SF0">
    <property type="entry name" value="BETA-CITRYLGLUTAMATE SYNTHASE B-RELATED"/>
    <property type="match status" value="1"/>
</dbReference>
<feature type="domain" description="ATP-grasp" evidence="3">
    <location>
        <begin position="71"/>
        <end position="328"/>
    </location>
</feature>
<dbReference type="EMBL" id="MFVL01000009">
    <property type="protein sequence ID" value="OGJ01853.1"/>
    <property type="molecule type" value="Genomic_DNA"/>
</dbReference>
<gene>
    <name evidence="4" type="ORF">A3I23_00660</name>
</gene>
<evidence type="ECO:0000256" key="1">
    <source>
        <dbReference type="ARBA" id="ARBA00022598"/>
    </source>
</evidence>
<dbReference type="Gene3D" id="3.30.470.20">
    <property type="entry name" value="ATP-grasp fold, B domain"/>
    <property type="match status" value="2"/>
</dbReference>
<dbReference type="PANTHER" id="PTHR21621">
    <property type="entry name" value="RIBOSOMAL PROTEIN S6 MODIFICATION PROTEIN"/>
    <property type="match status" value="1"/>
</dbReference>
<protein>
    <recommendedName>
        <fullName evidence="3">ATP-grasp domain-containing protein</fullName>
    </recommendedName>
</protein>
<dbReference type="GO" id="GO:0005737">
    <property type="term" value="C:cytoplasm"/>
    <property type="evidence" value="ECO:0007669"/>
    <property type="project" value="TreeGrafter"/>
</dbReference>
<evidence type="ECO:0000313" key="4">
    <source>
        <dbReference type="EMBL" id="OGJ01853.1"/>
    </source>
</evidence>
<accession>A0A1F6Y662</accession>
<comment type="caution">
    <text evidence="4">The sequence shown here is derived from an EMBL/GenBank/DDBJ whole genome shotgun (WGS) entry which is preliminary data.</text>
</comment>
<dbReference type="SUPFAM" id="SSF56059">
    <property type="entry name" value="Glutathione synthetase ATP-binding domain-like"/>
    <property type="match status" value="1"/>
</dbReference>
<organism evidence="4 5">
    <name type="scientific">Candidatus Nomurabacteria bacterium RIFCSPLOWO2_02_FULL_40_67</name>
    <dbReference type="NCBI Taxonomy" id="1801787"/>
    <lineage>
        <taxon>Bacteria</taxon>
        <taxon>Candidatus Nomuraibacteriota</taxon>
    </lineage>
</organism>
<reference evidence="4 5" key="1">
    <citation type="journal article" date="2016" name="Nat. Commun.">
        <title>Thousands of microbial genomes shed light on interconnected biogeochemical processes in an aquifer system.</title>
        <authorList>
            <person name="Anantharaman K."/>
            <person name="Brown C.T."/>
            <person name="Hug L.A."/>
            <person name="Sharon I."/>
            <person name="Castelle C.J."/>
            <person name="Probst A.J."/>
            <person name="Thomas B.C."/>
            <person name="Singh A."/>
            <person name="Wilkins M.J."/>
            <person name="Karaoz U."/>
            <person name="Brodie E.L."/>
            <person name="Williams K.H."/>
            <person name="Hubbard S.S."/>
            <person name="Banfield J.F."/>
        </authorList>
    </citation>
    <scope>NUCLEOTIDE SEQUENCE [LARGE SCALE GENOMIC DNA]</scope>
</reference>